<dbReference type="InterPro" id="IPR013520">
    <property type="entry name" value="Ribonucl_H"/>
</dbReference>
<feature type="compositionally biased region" description="Basic and acidic residues" evidence="8">
    <location>
        <begin position="254"/>
        <end position="264"/>
    </location>
</feature>
<dbReference type="Gene3D" id="3.30.420.10">
    <property type="entry name" value="Ribonuclease H-like superfamily/Ribonuclease H"/>
    <property type="match status" value="1"/>
</dbReference>
<dbReference type="GO" id="GO:0046872">
    <property type="term" value="F:metal ion binding"/>
    <property type="evidence" value="ECO:0007669"/>
    <property type="project" value="UniProtKB-KW"/>
</dbReference>
<dbReference type="GO" id="GO:0006308">
    <property type="term" value="P:DNA catabolic process"/>
    <property type="evidence" value="ECO:0007669"/>
    <property type="project" value="TreeGrafter"/>
</dbReference>
<dbReference type="GO" id="GO:0003676">
    <property type="term" value="F:nucleic acid binding"/>
    <property type="evidence" value="ECO:0007669"/>
    <property type="project" value="InterPro"/>
</dbReference>
<dbReference type="InterPro" id="IPR012337">
    <property type="entry name" value="RNaseH-like_sf"/>
</dbReference>
<evidence type="ECO:0000256" key="4">
    <source>
        <dbReference type="ARBA" id="ARBA00022801"/>
    </source>
</evidence>
<comment type="cofactor">
    <cofactor evidence="1">
        <name>Mg(2+)</name>
        <dbReference type="ChEBI" id="CHEBI:18420"/>
    </cofactor>
</comment>
<organism evidence="10 11">
    <name type="scientific">Drosophila mauritiana</name>
    <name type="common">Fruit fly</name>
    <dbReference type="NCBI Taxonomy" id="7226"/>
    <lineage>
        <taxon>Eukaryota</taxon>
        <taxon>Metazoa</taxon>
        <taxon>Ecdysozoa</taxon>
        <taxon>Arthropoda</taxon>
        <taxon>Hexapoda</taxon>
        <taxon>Insecta</taxon>
        <taxon>Pterygota</taxon>
        <taxon>Neoptera</taxon>
        <taxon>Endopterygota</taxon>
        <taxon>Diptera</taxon>
        <taxon>Brachycera</taxon>
        <taxon>Muscomorpha</taxon>
        <taxon>Ephydroidea</taxon>
        <taxon>Drosophilidae</taxon>
        <taxon>Drosophila</taxon>
        <taxon>Sophophora</taxon>
    </lineage>
</organism>
<evidence type="ECO:0000256" key="2">
    <source>
        <dbReference type="ARBA" id="ARBA00022722"/>
    </source>
</evidence>
<evidence type="ECO:0000256" key="1">
    <source>
        <dbReference type="ARBA" id="ARBA00001946"/>
    </source>
</evidence>
<proteinExistence type="inferred from homology"/>
<evidence type="ECO:0000313" key="10">
    <source>
        <dbReference type="Proteomes" id="UP000515162"/>
    </source>
</evidence>
<dbReference type="SMART" id="SM00479">
    <property type="entry name" value="EXOIII"/>
    <property type="match status" value="1"/>
</dbReference>
<dbReference type="AlphaFoldDB" id="A0A6P8JK14"/>
<name>A0A6P8JK14_DROMA</name>
<gene>
    <name evidence="11" type="primary">LOC117136399</name>
</gene>
<dbReference type="InterPro" id="IPR036397">
    <property type="entry name" value="RNaseH_sf"/>
</dbReference>
<feature type="region of interest" description="Disordered" evidence="8">
    <location>
        <begin position="241"/>
        <end position="265"/>
    </location>
</feature>
<evidence type="ECO:0000256" key="5">
    <source>
        <dbReference type="ARBA" id="ARBA00022839"/>
    </source>
</evidence>
<dbReference type="PANTHER" id="PTHR13058">
    <property type="entry name" value="THREE PRIME REPAIR EXONUCLEASE 1, 2"/>
    <property type="match status" value="1"/>
</dbReference>
<dbReference type="RefSeq" id="XP_033153189.1">
    <property type="nucleotide sequence ID" value="XM_033297298.1"/>
</dbReference>
<evidence type="ECO:0000256" key="6">
    <source>
        <dbReference type="ARBA" id="ARBA00022842"/>
    </source>
</evidence>
<reference evidence="11" key="1">
    <citation type="submission" date="2025-08" db="UniProtKB">
        <authorList>
            <consortium name="RefSeq"/>
        </authorList>
    </citation>
    <scope>IDENTIFICATION</scope>
    <source>
        <strain evidence="11">Mau12</strain>
        <tissue evidence="11">Whole Body</tissue>
    </source>
</reference>
<accession>A0A6P8JK14</accession>
<evidence type="ECO:0000256" key="8">
    <source>
        <dbReference type="SAM" id="MobiDB-lite"/>
    </source>
</evidence>
<comment type="similarity">
    <text evidence="7">Belongs to the exonuclease superfamily. TREX family.</text>
</comment>
<keyword evidence="2" id="KW-0540">Nuclease</keyword>
<sequence length="353" mass="40066">MAPNDAVAEQAEEQPKISTFAVLDLETTNLPAYRNNRVSITELCIYAFEAALLTKKKEEQNQDEQQELPAAPRVLHKLNLLFQPSMVVDPEAERITGLSNYLLERESQLDTDAAQLIVSFLKHLPSPVCLVAHNGWGFDFPILRQAFEKLNIELPQSLTCVDSLRAFMEIDDTQQKETSQFKVPNDVQEILVIPELEPKQDTETCLKEPEAVENIDWRTRNETTPNRPILKPKEAFAKRAILRDGDEDDLEEQTPPKREREGFSSRRQLFSGCKCAENKRYPPRGVYNLGSLYTRKFKIPAISAHQAEADVAMTTKLIQHYGIDFLAFAEEQAIPFQEVVPLGSPVCRKKSAI</sequence>
<evidence type="ECO:0000259" key="9">
    <source>
        <dbReference type="SMART" id="SM00479"/>
    </source>
</evidence>
<keyword evidence="4" id="KW-0378">Hydrolase</keyword>
<keyword evidence="10" id="KW-1185">Reference proteome</keyword>
<evidence type="ECO:0000313" key="11">
    <source>
        <dbReference type="RefSeq" id="XP_033153189.1"/>
    </source>
</evidence>
<feature type="domain" description="Exonuclease" evidence="9">
    <location>
        <begin position="19"/>
        <end position="327"/>
    </location>
</feature>
<dbReference type="Proteomes" id="UP000515162">
    <property type="component" value="Chromosome 2L"/>
</dbReference>
<evidence type="ECO:0000256" key="3">
    <source>
        <dbReference type="ARBA" id="ARBA00022723"/>
    </source>
</evidence>
<protein>
    <submittedName>
        <fullName evidence="11">Uncharacterized protein LOC117136399</fullName>
    </submittedName>
</protein>
<dbReference type="PANTHER" id="PTHR13058:SF19">
    <property type="entry name" value="LD40940P"/>
    <property type="match status" value="1"/>
</dbReference>
<keyword evidence="5" id="KW-0269">Exonuclease</keyword>
<dbReference type="InterPro" id="IPR040393">
    <property type="entry name" value="TREX1/2"/>
</dbReference>
<keyword evidence="3" id="KW-0479">Metal-binding</keyword>
<keyword evidence="6" id="KW-0460">Magnesium</keyword>
<dbReference type="SUPFAM" id="SSF53098">
    <property type="entry name" value="Ribonuclease H-like"/>
    <property type="match status" value="1"/>
</dbReference>
<dbReference type="CDD" id="cd06136">
    <property type="entry name" value="TREX1_2"/>
    <property type="match status" value="1"/>
</dbReference>
<dbReference type="GO" id="GO:0008296">
    <property type="term" value="F:3'-5'-DNA exonuclease activity"/>
    <property type="evidence" value="ECO:0007669"/>
    <property type="project" value="TreeGrafter"/>
</dbReference>
<evidence type="ECO:0000256" key="7">
    <source>
        <dbReference type="ARBA" id="ARBA00025769"/>
    </source>
</evidence>
<dbReference type="GeneID" id="117136399"/>
<dbReference type="GO" id="GO:0005737">
    <property type="term" value="C:cytoplasm"/>
    <property type="evidence" value="ECO:0007669"/>
    <property type="project" value="TreeGrafter"/>
</dbReference>